<proteinExistence type="predicted"/>
<dbReference type="Gene3D" id="3.30.2350.10">
    <property type="entry name" value="Pseudouridine synthase"/>
    <property type="match status" value="1"/>
</dbReference>
<reference evidence="2 3" key="1">
    <citation type="submission" date="2016-12" db="EMBL/GenBank/DDBJ databases">
        <authorList>
            <person name="Song W.-J."/>
            <person name="Kurnit D.M."/>
        </authorList>
    </citation>
    <scope>NUCLEOTIDE SEQUENCE [LARGE SCALE GENOMIC DNA]</scope>
    <source>
        <strain evidence="2 3">DSM 11393</strain>
    </source>
</reference>
<dbReference type="GO" id="GO:0140098">
    <property type="term" value="F:catalytic activity, acting on RNA"/>
    <property type="evidence" value="ECO:0007669"/>
    <property type="project" value="UniProtKB-ARBA"/>
</dbReference>
<dbReference type="GO" id="GO:0001522">
    <property type="term" value="P:pseudouridine synthesis"/>
    <property type="evidence" value="ECO:0007669"/>
    <property type="project" value="InterPro"/>
</dbReference>
<dbReference type="STRING" id="1121455.SAMN02745728_00072"/>
<keyword evidence="3" id="KW-1185">Reference proteome</keyword>
<dbReference type="AlphaFoldDB" id="A0A1M7RRM1"/>
<dbReference type="InterPro" id="IPR020103">
    <property type="entry name" value="PsdUridine_synth_cat_dom_sf"/>
</dbReference>
<dbReference type="PANTHER" id="PTHR47683:SF2">
    <property type="entry name" value="RNA-BINDING S4 DOMAIN-CONTAINING PROTEIN"/>
    <property type="match status" value="1"/>
</dbReference>
<dbReference type="OrthoDB" id="9807213at2"/>
<keyword evidence="1" id="KW-0812">Transmembrane</keyword>
<dbReference type="EMBL" id="FRDI01000002">
    <property type="protein sequence ID" value="SHN48925.1"/>
    <property type="molecule type" value="Genomic_DNA"/>
</dbReference>
<sequence>MNKLSAKMPSATSGYIFVLFAATCWGLIGPLAKFILAHGKLTPEMQNIMQKGMTLSEGDKLAPMQVEILSPQTNNYRHLFGYLHNNENTIIKMTLIQGLNRQIRRVCRDLGLTILKLCRISHGPIQLAALPTGKVRSLSEQEIKALYASVRLNK</sequence>
<dbReference type="Proteomes" id="UP000186469">
    <property type="component" value="Unassembled WGS sequence"/>
</dbReference>
<feature type="transmembrane region" description="Helical" evidence="1">
    <location>
        <begin position="15"/>
        <end position="36"/>
    </location>
</feature>
<dbReference type="GO" id="GO:0009982">
    <property type="term" value="F:pseudouridine synthase activity"/>
    <property type="evidence" value="ECO:0007669"/>
    <property type="project" value="InterPro"/>
</dbReference>
<accession>A0A1M7RRM1</accession>
<evidence type="ECO:0000256" key="1">
    <source>
        <dbReference type="SAM" id="Phobius"/>
    </source>
</evidence>
<dbReference type="GO" id="GO:0006396">
    <property type="term" value="P:RNA processing"/>
    <property type="evidence" value="ECO:0007669"/>
    <property type="project" value="UniProtKB-ARBA"/>
</dbReference>
<dbReference type="RefSeq" id="WP_072695354.1">
    <property type="nucleotide sequence ID" value="NZ_FRDI01000002.1"/>
</dbReference>
<dbReference type="SUPFAM" id="SSF55120">
    <property type="entry name" value="Pseudouridine synthase"/>
    <property type="match status" value="1"/>
</dbReference>
<gene>
    <name evidence="2" type="ORF">SAMN02745728_00072</name>
</gene>
<name>A0A1M7RRM1_9BACT</name>
<protein>
    <submittedName>
        <fullName evidence="2">Pseudouridine synthase</fullName>
    </submittedName>
</protein>
<dbReference type="PANTHER" id="PTHR47683">
    <property type="entry name" value="PSEUDOURIDINE SYNTHASE FAMILY PROTEIN-RELATED"/>
    <property type="match status" value="1"/>
</dbReference>
<dbReference type="InterPro" id="IPR050343">
    <property type="entry name" value="RsuA_PseudoU_synthase"/>
</dbReference>
<dbReference type="GO" id="GO:0003723">
    <property type="term" value="F:RNA binding"/>
    <property type="evidence" value="ECO:0007669"/>
    <property type="project" value="InterPro"/>
</dbReference>
<keyword evidence="1" id="KW-0472">Membrane</keyword>
<evidence type="ECO:0000313" key="3">
    <source>
        <dbReference type="Proteomes" id="UP000186469"/>
    </source>
</evidence>
<keyword evidence="1" id="KW-1133">Transmembrane helix</keyword>
<evidence type="ECO:0000313" key="2">
    <source>
        <dbReference type="EMBL" id="SHN48925.1"/>
    </source>
</evidence>
<organism evidence="2 3">
    <name type="scientific">Desulfovibrio litoralis DSM 11393</name>
    <dbReference type="NCBI Taxonomy" id="1121455"/>
    <lineage>
        <taxon>Bacteria</taxon>
        <taxon>Pseudomonadati</taxon>
        <taxon>Thermodesulfobacteriota</taxon>
        <taxon>Desulfovibrionia</taxon>
        <taxon>Desulfovibrionales</taxon>
        <taxon>Desulfovibrionaceae</taxon>
        <taxon>Desulfovibrio</taxon>
    </lineage>
</organism>